<evidence type="ECO:0000313" key="6">
    <source>
        <dbReference type="Proteomes" id="UP001515480"/>
    </source>
</evidence>
<feature type="compositionally biased region" description="Pro residues" evidence="2">
    <location>
        <begin position="601"/>
        <end position="613"/>
    </location>
</feature>
<feature type="compositionally biased region" description="Low complexity" evidence="2">
    <location>
        <begin position="1817"/>
        <end position="1828"/>
    </location>
</feature>
<feature type="region of interest" description="Disordered" evidence="2">
    <location>
        <begin position="595"/>
        <end position="648"/>
    </location>
</feature>
<feature type="domain" description="PDZ" evidence="3">
    <location>
        <begin position="240"/>
        <end position="320"/>
    </location>
</feature>
<feature type="region of interest" description="Disordered" evidence="2">
    <location>
        <begin position="1299"/>
        <end position="1632"/>
    </location>
</feature>
<evidence type="ECO:0000256" key="2">
    <source>
        <dbReference type="SAM" id="MobiDB-lite"/>
    </source>
</evidence>
<feature type="compositionally biased region" description="Low complexity" evidence="2">
    <location>
        <begin position="626"/>
        <end position="640"/>
    </location>
</feature>
<dbReference type="SUPFAM" id="SSF48350">
    <property type="entry name" value="GTPase activation domain, GAP"/>
    <property type="match status" value="1"/>
</dbReference>
<dbReference type="Pfam" id="PF00595">
    <property type="entry name" value="PDZ"/>
    <property type="match status" value="1"/>
</dbReference>
<protein>
    <recommendedName>
        <fullName evidence="7">Rho-GAP domain-containing protein</fullName>
    </recommendedName>
</protein>
<feature type="region of interest" description="Disordered" evidence="2">
    <location>
        <begin position="320"/>
        <end position="375"/>
    </location>
</feature>
<dbReference type="Proteomes" id="UP001515480">
    <property type="component" value="Unassembled WGS sequence"/>
</dbReference>
<comment type="caution">
    <text evidence="5">The sequence shown here is derived from an EMBL/GenBank/DDBJ whole genome shotgun (WGS) entry which is preliminary data.</text>
</comment>
<reference evidence="5 6" key="1">
    <citation type="journal article" date="2024" name="Science">
        <title>Giant polyketide synthase enzymes in the biosynthesis of giant marine polyether toxins.</title>
        <authorList>
            <person name="Fallon T.R."/>
            <person name="Shende V.V."/>
            <person name="Wierzbicki I.H."/>
            <person name="Pendleton A.L."/>
            <person name="Watervoot N.F."/>
            <person name="Auber R.P."/>
            <person name="Gonzalez D.J."/>
            <person name="Wisecaver J.H."/>
            <person name="Moore B.S."/>
        </authorList>
    </citation>
    <scope>NUCLEOTIDE SEQUENCE [LARGE SCALE GENOMIC DNA]</scope>
    <source>
        <strain evidence="5 6">12B1</strain>
    </source>
</reference>
<dbReference type="InterPro" id="IPR008936">
    <property type="entry name" value="Rho_GTPase_activation_prot"/>
</dbReference>
<feature type="compositionally biased region" description="Acidic residues" evidence="2">
    <location>
        <begin position="1578"/>
        <end position="1596"/>
    </location>
</feature>
<keyword evidence="6" id="KW-1185">Reference proteome</keyword>
<dbReference type="SUPFAM" id="SSF50156">
    <property type="entry name" value="PDZ domain-like"/>
    <property type="match status" value="2"/>
</dbReference>
<dbReference type="InterPro" id="IPR000198">
    <property type="entry name" value="RhoGAP_dom"/>
</dbReference>
<dbReference type="PANTHER" id="PTHR45691">
    <property type="entry name" value="PROTEIN DIAPHANOUS"/>
    <property type="match status" value="1"/>
</dbReference>
<keyword evidence="1" id="KW-0175">Coiled coil</keyword>
<feature type="compositionally biased region" description="Acidic residues" evidence="2">
    <location>
        <begin position="1617"/>
        <end position="1632"/>
    </location>
</feature>
<dbReference type="CDD" id="cd00136">
    <property type="entry name" value="PDZ_canonical"/>
    <property type="match status" value="1"/>
</dbReference>
<feature type="domain" description="Rho-GAP" evidence="4">
    <location>
        <begin position="19"/>
        <end position="204"/>
    </location>
</feature>
<name>A0AB34J4Z5_PRYPA</name>
<feature type="region of interest" description="Disordered" evidence="2">
    <location>
        <begin position="828"/>
        <end position="878"/>
    </location>
</feature>
<dbReference type="InterPro" id="IPR001478">
    <property type="entry name" value="PDZ"/>
</dbReference>
<evidence type="ECO:0008006" key="7">
    <source>
        <dbReference type="Google" id="ProtNLM"/>
    </source>
</evidence>
<organism evidence="5 6">
    <name type="scientific">Prymnesium parvum</name>
    <name type="common">Toxic golden alga</name>
    <dbReference type="NCBI Taxonomy" id="97485"/>
    <lineage>
        <taxon>Eukaryota</taxon>
        <taxon>Haptista</taxon>
        <taxon>Haptophyta</taxon>
        <taxon>Prymnesiophyceae</taxon>
        <taxon>Prymnesiales</taxon>
        <taxon>Prymnesiaceae</taxon>
        <taxon>Prymnesium</taxon>
    </lineage>
</organism>
<feature type="region of interest" description="Disordered" evidence="2">
    <location>
        <begin position="699"/>
        <end position="757"/>
    </location>
</feature>
<gene>
    <name evidence="5" type="ORF">AB1Y20_005673</name>
</gene>
<dbReference type="SMART" id="SM00324">
    <property type="entry name" value="RhoGAP"/>
    <property type="match status" value="1"/>
</dbReference>
<dbReference type="PANTHER" id="PTHR45691:SF6">
    <property type="entry name" value="PROTEIN DIAPHANOUS"/>
    <property type="match status" value="1"/>
</dbReference>
<feature type="compositionally biased region" description="Pro residues" evidence="2">
    <location>
        <begin position="363"/>
        <end position="372"/>
    </location>
</feature>
<evidence type="ECO:0000313" key="5">
    <source>
        <dbReference type="EMBL" id="KAL1512417.1"/>
    </source>
</evidence>
<feature type="region of interest" description="Disordered" evidence="2">
    <location>
        <begin position="427"/>
        <end position="479"/>
    </location>
</feature>
<evidence type="ECO:0000259" key="3">
    <source>
        <dbReference type="PROSITE" id="PS50106"/>
    </source>
</evidence>
<feature type="compositionally biased region" description="Basic and acidic residues" evidence="2">
    <location>
        <begin position="1299"/>
        <end position="1356"/>
    </location>
</feature>
<dbReference type="GO" id="GO:0007165">
    <property type="term" value="P:signal transduction"/>
    <property type="evidence" value="ECO:0007669"/>
    <property type="project" value="InterPro"/>
</dbReference>
<dbReference type="PROSITE" id="PS50238">
    <property type="entry name" value="RHOGAP"/>
    <property type="match status" value="1"/>
</dbReference>
<feature type="compositionally biased region" description="Acidic residues" evidence="2">
    <location>
        <begin position="1484"/>
        <end position="1507"/>
    </location>
</feature>
<evidence type="ECO:0000259" key="4">
    <source>
        <dbReference type="PROSITE" id="PS50238"/>
    </source>
</evidence>
<dbReference type="PROSITE" id="PS50106">
    <property type="entry name" value="PDZ"/>
    <property type="match status" value="2"/>
</dbReference>
<accession>A0AB34J4Z5</accession>
<feature type="compositionally biased region" description="Acidic residues" evidence="2">
    <location>
        <begin position="1458"/>
        <end position="1474"/>
    </location>
</feature>
<feature type="coiled-coil region" evidence="1">
    <location>
        <begin position="1212"/>
        <end position="1241"/>
    </location>
</feature>
<feature type="compositionally biased region" description="Basic and acidic residues" evidence="2">
    <location>
        <begin position="799"/>
        <end position="811"/>
    </location>
</feature>
<dbReference type="InterPro" id="IPR051412">
    <property type="entry name" value="Formin_Homology_Diaphanous_sf"/>
</dbReference>
<feature type="domain" description="PDZ" evidence="3">
    <location>
        <begin position="1634"/>
        <end position="1715"/>
    </location>
</feature>
<feature type="region of interest" description="Disordered" evidence="2">
    <location>
        <begin position="1817"/>
        <end position="1836"/>
    </location>
</feature>
<feature type="coiled-coil region" evidence="1">
    <location>
        <begin position="1028"/>
        <end position="1076"/>
    </location>
</feature>
<dbReference type="InterPro" id="IPR036034">
    <property type="entry name" value="PDZ_sf"/>
</dbReference>
<dbReference type="Pfam" id="PF00620">
    <property type="entry name" value="RhoGAP"/>
    <property type="match status" value="1"/>
</dbReference>
<feature type="compositionally biased region" description="Basic and acidic residues" evidence="2">
    <location>
        <begin position="1363"/>
        <end position="1438"/>
    </location>
</feature>
<evidence type="ECO:0000256" key="1">
    <source>
        <dbReference type="SAM" id="Coils"/>
    </source>
</evidence>
<feature type="compositionally biased region" description="Acidic residues" evidence="2">
    <location>
        <begin position="1546"/>
        <end position="1571"/>
    </location>
</feature>
<feature type="compositionally biased region" description="Low complexity" evidence="2">
    <location>
        <begin position="427"/>
        <end position="445"/>
    </location>
</feature>
<dbReference type="Gene3D" id="2.30.42.10">
    <property type="match status" value="2"/>
</dbReference>
<dbReference type="GO" id="GO:0005884">
    <property type="term" value="C:actin filament"/>
    <property type="evidence" value="ECO:0007669"/>
    <property type="project" value="TreeGrafter"/>
</dbReference>
<dbReference type="Gene3D" id="1.10.555.10">
    <property type="entry name" value="Rho GTPase activation protein"/>
    <property type="match status" value="1"/>
</dbReference>
<feature type="compositionally biased region" description="Basic and acidic residues" evidence="2">
    <location>
        <begin position="1446"/>
        <end position="1457"/>
    </location>
</feature>
<feature type="region of interest" description="Disordered" evidence="2">
    <location>
        <begin position="792"/>
        <end position="811"/>
    </location>
</feature>
<feature type="region of interest" description="Disordered" evidence="2">
    <location>
        <begin position="899"/>
        <end position="928"/>
    </location>
</feature>
<sequence>MRRGRRPPVDKDSYVQPSPPLVDDMYGEQIPQVVAALFAHLELAGFSTPNLFLGDPSIRQLNELIDALHAHADAPVAAITRDDPRVAAAALAAYIRQLPDALVPSPFYEQLTAAVETDDYAARVAAVRDIIAELPEANGAVLHRLFDFLIKLGARGLEGNSLAQLAAFWTSILFPSGSVHRGRGQRVKDFRLVGLMLQQCACIFQGALDTRVLEELPLPHHLLSEVSAANERAKKWVKIKASLLRDSMGHFKIIVKEDQGGFYLDSIFETDVCDDRERLQQHDYVVSLGRKPVDDLSLSAVRELIKSAGSMLEVEVRRYAPSEADDARRKQQEESRQREEAQLRRYREQMADFVGQKSAPQRSAPPPQPPKPSQAAISDLLGLDLLGDAAPPAPSAAALEATLASVPSSEAYTKRADPFGGATSLGSSSDFFPSSPSDPFASGAPTGMADFLPPPSPRRDAPLAAKPPAAETNGRPSGRTLQLLMTADVTGLKRSSALVAFTQRFAKELAAALAIPQARIEVIDTELRHETGQVAVDFEFLPPGLHAGGGGPSVDALHTSFRQQLANQQARREREAKAGVARRVSPLRRNALFGGVDPRVAAPPQPPLAPPPHTAHVPLSATQLPSSSRVSASSRMSSSSHGGGSVAGSAASLGADAFKTGESLLYLSADGSKKPATVVRVHTDDIEPYYTVKVEGQERGTVRSRLSRPERAAPPLAAFPPPADGAGWVDFGSAPFEPLAATPPPPPPPPSFGVSPSAPLEGFGAAFPSAGFGADFGGGAANGAAAAAPAAAPAAPALSKEEEMKKRVEKYRGLSIEEKRAKIREELAAEQKAKREAAEAARKEAAEKAKAEREAKAKAEAEEKARKEAEKKAREEEYRKQVRAKIALEKKMKAEAEARAREEKARAEAEAAAAAEREEMERLEAEERARLEAEVQAAFDAAEARDGDEAIDALEAAVRLAEASGVRLGAEEGARARLRALHGEKLRREGERSRARAAVEAAMGMEDAALLQGAIAQARAAGVEEGVVEAAADRLVELEEAARLREEEEAKAREEEEAKARRAREAEAALRRATDEGEDEAALRAAIGEAEAAGVGAHVVWMSRQCLEKLEGARLAREEGRRQAAIAVEVALEAEEAEAAEAAIEAAVAAGVDEATVGEARAALEALRLRLRAEAVDSARLQLEVAVEAEDVESIREALELCVEVGLPEGEVEEARKELARVEAKREAEEAERREAAGEVEGLAASKLVELGALREAVRRAEAAGVEEEVMEGARRKLMQMEAEEAERLEAEEMARVEEEEARRLEEEAKLEEERAAREAAEAEERAAREAEERARLDAEEAAERARMELEERILMEEEEKEAEERAAREAAERARLEAEEAAEEARIEAEERLRVEAEEKEAEEREAREAEAAARAEAEAAAEEARIEAEERLRVEAEAEEAEEREARHAARREAGEESESEAAEEEREEASGEEGGSCAGEESSDEEVPPPSDEEPPSDETDDDLAATTMGDAAEMQTIGEGNEPGVPQGASSDDDAREREGGGEGEESEAEEYAEEPEESGEEPEVDLDVVQYEAQDDEAGDSADDEAEEEEQGGQLEDEKAEEEEQGAQLEDEKAEEEEQGAQLADDEVEAVLRRDSQNRFGMIIRGGGDEPIWLSRLGAVDVEDERARLREGDALVQIDGVAVEGMSLAQAREAIKAAGSELRLRARRRAERVEARRGEAEGGAAKEGGAEGFESFDADFEAEFSAAEASALLEAPAPLVEIVEDTAQAEAALDELRRVCDESQAAQQQLLICCAAYQAELALLEAEARAASADSADRSPPSAKGRGSAEGALLQAQTRKIQKLQADAKEQLAAIAALEAELKKQDGAPPPAVANGTAQADPPAALQARHAELEAENAQLQADLAEARQSLAAAQSENKLLAEHLAAALASAAKLR</sequence>
<feature type="compositionally biased region" description="Basic and acidic residues" evidence="2">
    <location>
        <begin position="699"/>
        <end position="711"/>
    </location>
</feature>
<dbReference type="GO" id="GO:0030041">
    <property type="term" value="P:actin filament polymerization"/>
    <property type="evidence" value="ECO:0007669"/>
    <property type="project" value="TreeGrafter"/>
</dbReference>
<dbReference type="EMBL" id="JBGBPQ010000013">
    <property type="protein sequence ID" value="KAL1512417.1"/>
    <property type="molecule type" value="Genomic_DNA"/>
</dbReference>
<dbReference type="SMART" id="SM00228">
    <property type="entry name" value="PDZ"/>
    <property type="match status" value="2"/>
</dbReference>
<feature type="compositionally biased region" description="Basic and acidic residues" evidence="2">
    <location>
        <begin position="320"/>
        <end position="350"/>
    </location>
</feature>
<feature type="compositionally biased region" description="Pro residues" evidence="2">
    <location>
        <begin position="741"/>
        <end position="751"/>
    </location>
</feature>
<proteinExistence type="predicted"/>
<feature type="coiled-coil region" evidence="1">
    <location>
        <begin position="1893"/>
        <end position="1929"/>
    </location>
</feature>